<feature type="domain" description="Glycosyl hydrolase family 95 N-terminal" evidence="1">
    <location>
        <begin position="3"/>
        <end position="251"/>
    </location>
</feature>
<protein>
    <submittedName>
        <fullName evidence="4">Alpha-L-fucosidase 2</fullName>
        <ecNumber evidence="4">3.2.1.51</ecNumber>
    </submittedName>
</protein>
<dbReference type="Gene3D" id="2.70.98.50">
    <property type="entry name" value="putative glycoside hydrolase family protein from bacillus halodurans"/>
    <property type="match status" value="1"/>
</dbReference>
<dbReference type="SUPFAM" id="SSF48208">
    <property type="entry name" value="Six-hairpin glycosidases"/>
    <property type="match status" value="1"/>
</dbReference>
<keyword evidence="5" id="KW-1185">Reference proteome</keyword>
<evidence type="ECO:0000259" key="1">
    <source>
        <dbReference type="Pfam" id="PF14498"/>
    </source>
</evidence>
<accession>A0ABT9YHA1</accession>
<dbReference type="Proteomes" id="UP001225034">
    <property type="component" value="Unassembled WGS sequence"/>
</dbReference>
<dbReference type="GO" id="GO:0004560">
    <property type="term" value="F:alpha-L-fucosidase activity"/>
    <property type="evidence" value="ECO:0007669"/>
    <property type="project" value="UniProtKB-EC"/>
</dbReference>
<dbReference type="EC" id="3.2.1.51" evidence="4"/>
<dbReference type="InterPro" id="IPR027414">
    <property type="entry name" value="GH95_N_dom"/>
</dbReference>
<dbReference type="PANTHER" id="PTHR31084:SF0">
    <property type="entry name" value="ALPHA-L-FUCOSIDASE 2"/>
    <property type="match status" value="1"/>
</dbReference>
<dbReference type="InterPro" id="IPR049053">
    <property type="entry name" value="AFCA-like_C"/>
</dbReference>
<evidence type="ECO:0000259" key="3">
    <source>
        <dbReference type="Pfam" id="PF22124"/>
    </source>
</evidence>
<dbReference type="RefSeq" id="WP_306982384.1">
    <property type="nucleotide sequence ID" value="NZ_JAUSUA010000002.1"/>
</dbReference>
<gene>
    <name evidence="4" type="ORF">J2S05_002046</name>
</gene>
<dbReference type="PANTHER" id="PTHR31084">
    <property type="entry name" value="ALPHA-L-FUCOSIDASE 2"/>
    <property type="match status" value="1"/>
</dbReference>
<feature type="domain" description="Glycosyl hydrolase family 95 catalytic" evidence="3">
    <location>
        <begin position="278"/>
        <end position="691"/>
    </location>
</feature>
<organism evidence="4 5">
    <name type="scientific">Alkalicoccobacillus murimartini</name>
    <dbReference type="NCBI Taxonomy" id="171685"/>
    <lineage>
        <taxon>Bacteria</taxon>
        <taxon>Bacillati</taxon>
        <taxon>Bacillota</taxon>
        <taxon>Bacilli</taxon>
        <taxon>Bacillales</taxon>
        <taxon>Bacillaceae</taxon>
        <taxon>Alkalicoccobacillus</taxon>
    </lineage>
</organism>
<dbReference type="PIRSF" id="PIRSF007663">
    <property type="entry name" value="UCP007663"/>
    <property type="match status" value="1"/>
</dbReference>
<evidence type="ECO:0000313" key="4">
    <source>
        <dbReference type="EMBL" id="MDQ0207247.1"/>
    </source>
</evidence>
<evidence type="ECO:0000259" key="2">
    <source>
        <dbReference type="Pfam" id="PF21307"/>
    </source>
</evidence>
<dbReference type="InterPro" id="IPR008928">
    <property type="entry name" value="6-hairpin_glycosidase_sf"/>
</dbReference>
<dbReference type="Pfam" id="PF14498">
    <property type="entry name" value="Glyco_hyd_65N_2"/>
    <property type="match status" value="1"/>
</dbReference>
<dbReference type="InterPro" id="IPR016518">
    <property type="entry name" value="Alpha-L-fucosidase"/>
</dbReference>
<reference evidence="4 5" key="1">
    <citation type="submission" date="2023-07" db="EMBL/GenBank/DDBJ databases">
        <title>Genomic Encyclopedia of Type Strains, Phase IV (KMG-IV): sequencing the most valuable type-strain genomes for metagenomic binning, comparative biology and taxonomic classification.</title>
        <authorList>
            <person name="Goeker M."/>
        </authorList>
    </citation>
    <scope>NUCLEOTIDE SEQUENCE [LARGE SCALE GENOMIC DNA]</scope>
    <source>
        <strain evidence="4 5">DSM 19154</strain>
    </source>
</reference>
<proteinExistence type="predicted"/>
<evidence type="ECO:0000313" key="5">
    <source>
        <dbReference type="Proteomes" id="UP001225034"/>
    </source>
</evidence>
<dbReference type="InterPro" id="IPR013780">
    <property type="entry name" value="Glyco_hydro_b"/>
</dbReference>
<dbReference type="EMBL" id="JAUSUA010000002">
    <property type="protein sequence ID" value="MDQ0207247.1"/>
    <property type="molecule type" value="Genomic_DNA"/>
</dbReference>
<feature type="domain" description="Alpha fucosidase A-like C-terminal" evidence="2">
    <location>
        <begin position="693"/>
        <end position="787"/>
    </location>
</feature>
<dbReference type="InterPro" id="IPR054363">
    <property type="entry name" value="GH95_cat"/>
</dbReference>
<dbReference type="Pfam" id="PF21307">
    <property type="entry name" value="Glyco_hydro_95_C"/>
    <property type="match status" value="1"/>
</dbReference>
<sequence length="791" mass="89618">MKLYYDQPSLLWTHALPIGNGSLGAMVYGGIQEERLQCNEDTIWSGAPRDQFNVKAIDSLPEVRSLLKEGKYKDANEAGRKLMGAYTQSYLPFCDIHLTFDHDATCSQYQRELDLEHALLTTSYTMNGVTYKRETFSSYVDRVIVMRLTASEPKALSFSARISSQLYAQSQTNDQRIHLTGRCPDHVDPSYYDTPDPVIYKEEAESEAIRFEAILDVKLVDGSVKSSAESLTICGATEVTLTFGAATSFNGYNRSPGKQGKDYHRDVHNTLQQAGSKSYSELLTAHVNDYQQLFQRVEFELDPNESHSHLPTDERIKDYGASDQGLVELLFHYGRYLLIASSRQGSQPANLQGIWNNELRPPWSSNYTLNINTEMNYWPAELCQLKECHTPLLQFISELAETGKQTASIHYDCSGWTAHHNSDIWRHSLPAGNNSHGEPIWTIWPMAGAWLTQHLWEHYLFNLDQEYLRKHAYPVMKGAAEFCLDWLIKNEDGFLITSPSTSPEHCFLSNGEPCGLSEASTMDIALIRELFTNTVDAAGVLQIDQTFIQKIKASLNQLLPYQIGERNRLQEWSKDYTDHEPEHRHVSHLFGVYPGHLLTESSSADLFHAAEQALKIRGNGGTGWSLAWKICLWARFRNGDQAHLFIHNLLQITEEDSINQKGGVYQNLFDAHPPFQIDGNFGYTAGVIEMLLQSHEDYISFLPALPKHWKKGRLNGVKARGGFIIDMEWRNRKLTKVKIHSEKGQTCRIDSIPTMKIESNGVSIKWEKDSVHQIISIDTIAGSSYHLIISG</sequence>
<name>A0ABT9YHA1_9BACI</name>
<dbReference type="Gene3D" id="2.60.40.1180">
    <property type="entry name" value="Golgi alpha-mannosidase II"/>
    <property type="match status" value="1"/>
</dbReference>
<comment type="caution">
    <text evidence="4">The sequence shown here is derived from an EMBL/GenBank/DDBJ whole genome shotgun (WGS) entry which is preliminary data.</text>
</comment>
<keyword evidence="4" id="KW-0326">Glycosidase</keyword>
<keyword evidence="4" id="KW-0378">Hydrolase</keyword>
<dbReference type="Pfam" id="PF22124">
    <property type="entry name" value="Glyco_hydro_95_cat"/>
    <property type="match status" value="1"/>
</dbReference>